<dbReference type="PANTHER" id="PTHR21614">
    <property type="entry name" value="SHORT COILED COIL PROTEIN"/>
    <property type="match status" value="1"/>
</dbReference>
<keyword evidence="6" id="KW-0963">Cytoplasm</keyword>
<evidence type="ECO:0000256" key="1">
    <source>
        <dbReference type="ARBA" id="ARBA00002743"/>
    </source>
</evidence>
<evidence type="ECO:0000256" key="5">
    <source>
        <dbReference type="ARBA" id="ARBA00010880"/>
    </source>
</evidence>
<dbReference type="Pfam" id="PF10224">
    <property type="entry name" value="DUF2205"/>
    <property type="match status" value="1"/>
</dbReference>
<reference evidence="10" key="1">
    <citation type="submission" date="2018-11" db="EMBL/GenBank/DDBJ databases">
        <authorList>
            <consortium name="Pathogen Informatics"/>
        </authorList>
    </citation>
    <scope>NUCLEOTIDE SEQUENCE</scope>
</reference>
<dbReference type="GO" id="GO:0005802">
    <property type="term" value="C:trans-Golgi network"/>
    <property type="evidence" value="ECO:0007669"/>
    <property type="project" value="TreeGrafter"/>
</dbReference>
<evidence type="ECO:0000313" key="10">
    <source>
        <dbReference type="EMBL" id="VEL26695.1"/>
    </source>
</evidence>
<keyword evidence="11" id="KW-1185">Reference proteome</keyword>
<dbReference type="EMBL" id="CAAALY010082036">
    <property type="protein sequence ID" value="VEL26695.1"/>
    <property type="molecule type" value="Genomic_DNA"/>
</dbReference>
<evidence type="ECO:0008006" key="12">
    <source>
        <dbReference type="Google" id="ProtNLM"/>
    </source>
</evidence>
<evidence type="ECO:0000313" key="11">
    <source>
        <dbReference type="Proteomes" id="UP000784294"/>
    </source>
</evidence>
<evidence type="ECO:0000256" key="4">
    <source>
        <dbReference type="ARBA" id="ARBA00004601"/>
    </source>
</evidence>
<sequence length="72" mass="7984">MELQHTLEDLSSRVETVKADNLKLRQENQILGQYIENMMAASSVFQSSSPRIADRRIGALPKLSTHTSGAGR</sequence>
<protein>
    <recommendedName>
        <fullName evidence="12">Short coiled-coil protein</fullName>
    </recommendedName>
</protein>
<dbReference type="OrthoDB" id="2163284at2759"/>
<evidence type="ECO:0000256" key="2">
    <source>
        <dbReference type="ARBA" id="ARBA00004255"/>
    </source>
</evidence>
<dbReference type="PANTHER" id="PTHR21614:SF0">
    <property type="entry name" value="GEO08385P1"/>
    <property type="match status" value="1"/>
</dbReference>
<evidence type="ECO:0000256" key="6">
    <source>
        <dbReference type="ARBA" id="ARBA00022490"/>
    </source>
</evidence>
<evidence type="ECO:0000256" key="8">
    <source>
        <dbReference type="ARBA" id="ARBA00023054"/>
    </source>
</evidence>
<dbReference type="Gene3D" id="1.20.5.170">
    <property type="match status" value="1"/>
</dbReference>
<comment type="subcellular location">
    <subcellularLocation>
        <location evidence="3">Cytoplasm</location>
        <location evidence="3">Cytosol</location>
    </subcellularLocation>
    <subcellularLocation>
        <location evidence="2">Golgi apparatus membrane</location>
        <topology evidence="2">Peripheral membrane protein</topology>
        <orientation evidence="2">Cytoplasmic side</orientation>
    </subcellularLocation>
    <subcellularLocation>
        <location evidence="4">Golgi apparatus</location>
        <location evidence="4">trans-Golgi network</location>
    </subcellularLocation>
</comment>
<evidence type="ECO:0000256" key="9">
    <source>
        <dbReference type="ARBA" id="ARBA00023136"/>
    </source>
</evidence>
<keyword evidence="7" id="KW-0333">Golgi apparatus</keyword>
<proteinExistence type="inferred from homology"/>
<dbReference type="Proteomes" id="UP000784294">
    <property type="component" value="Unassembled WGS sequence"/>
</dbReference>
<evidence type="ECO:0000256" key="3">
    <source>
        <dbReference type="ARBA" id="ARBA00004514"/>
    </source>
</evidence>
<keyword evidence="9" id="KW-0472">Membrane</keyword>
<dbReference type="GO" id="GO:0005829">
    <property type="term" value="C:cytosol"/>
    <property type="evidence" value="ECO:0007669"/>
    <property type="project" value="UniProtKB-SubCell"/>
</dbReference>
<comment type="similarity">
    <text evidence="5">Belongs to the SCOC family.</text>
</comment>
<dbReference type="AlphaFoldDB" id="A0A3S5CPW0"/>
<gene>
    <name evidence="10" type="ORF">PXEA_LOCUS20135</name>
</gene>
<keyword evidence="8" id="KW-0175">Coiled coil</keyword>
<comment type="caution">
    <text evidence="10">The sequence shown here is derived from an EMBL/GenBank/DDBJ whole genome shotgun (WGS) entry which is preliminary data.</text>
</comment>
<accession>A0A3S5CPW0</accession>
<organism evidence="10 11">
    <name type="scientific">Protopolystoma xenopodis</name>
    <dbReference type="NCBI Taxonomy" id="117903"/>
    <lineage>
        <taxon>Eukaryota</taxon>
        <taxon>Metazoa</taxon>
        <taxon>Spiralia</taxon>
        <taxon>Lophotrochozoa</taxon>
        <taxon>Platyhelminthes</taxon>
        <taxon>Monogenea</taxon>
        <taxon>Polyopisthocotylea</taxon>
        <taxon>Polystomatidea</taxon>
        <taxon>Polystomatidae</taxon>
        <taxon>Protopolystoma</taxon>
    </lineage>
</organism>
<dbReference type="InterPro" id="IPR019357">
    <property type="entry name" value="SCOC"/>
</dbReference>
<name>A0A3S5CPW0_9PLAT</name>
<comment type="function">
    <text evidence="1">Positive regulator of amino acid starvation-induced autophagy.</text>
</comment>
<evidence type="ECO:0000256" key="7">
    <source>
        <dbReference type="ARBA" id="ARBA00023034"/>
    </source>
</evidence>
<dbReference type="GO" id="GO:0000139">
    <property type="term" value="C:Golgi membrane"/>
    <property type="evidence" value="ECO:0007669"/>
    <property type="project" value="UniProtKB-SubCell"/>
</dbReference>